<evidence type="ECO:0000313" key="3">
    <source>
        <dbReference type="Proteomes" id="UP000241769"/>
    </source>
</evidence>
<dbReference type="STRING" id="1890364.A0A2P6NY55"/>
<dbReference type="PANTHER" id="PTHR23146">
    <property type="entry name" value="LEO1 PROTEIN"/>
    <property type="match status" value="1"/>
</dbReference>
<dbReference type="GO" id="GO:1990269">
    <property type="term" value="F:RNA polymerase II C-terminal domain phosphoserine binding"/>
    <property type="evidence" value="ECO:0007669"/>
    <property type="project" value="TreeGrafter"/>
</dbReference>
<dbReference type="InParanoid" id="A0A2P6NY55"/>
<dbReference type="Pfam" id="PF04004">
    <property type="entry name" value="Leo1"/>
    <property type="match status" value="1"/>
</dbReference>
<feature type="compositionally biased region" description="Basic and acidic residues" evidence="1">
    <location>
        <begin position="296"/>
        <end position="313"/>
    </location>
</feature>
<keyword evidence="3" id="KW-1185">Reference proteome</keyword>
<proteinExistence type="predicted"/>
<dbReference type="AlphaFoldDB" id="A0A2P6NY55"/>
<dbReference type="InterPro" id="IPR007149">
    <property type="entry name" value="Leo1"/>
</dbReference>
<sequence>MSDEDAPNNVEHPSDDEDLFGDAGSDTDKKKADDDEDLFGSGSDGEQKEDKEEGREGRKRRKSEGKKSKKSKKDKHSKKSKKEKKGKKEKRRRLHKGDQDDSSKEEEEEEQEKSTKDDDFHLQMKPSAEEEEEEVKEKEFGPPETLDFYSLPKFPPDTQQRWVRIPNFLRIEDKMFDPDTYEEEGILPPEAVIRWRYTRDESGNLKPESNARFVTWSDGSQQLLIGNEAYDMEQHDSHDFIYVRQNRFIKCHGQLSGNIIFKPSSLDSKSHRKLTNAIASRQKKERLVKIINTKQDPDKAKSAIEKEEEEKIRMNQKLGKMVMKNRERELPSDDEEGMSARYLEGSDED</sequence>
<evidence type="ECO:0000313" key="2">
    <source>
        <dbReference type="EMBL" id="PRP88886.1"/>
    </source>
</evidence>
<feature type="compositionally biased region" description="Basic and acidic residues" evidence="1">
    <location>
        <begin position="45"/>
        <end position="56"/>
    </location>
</feature>
<dbReference type="PANTHER" id="PTHR23146:SF0">
    <property type="entry name" value="RNA POLYMERASE-ASSOCIATED PROTEIN LEO1"/>
    <property type="match status" value="1"/>
</dbReference>
<evidence type="ECO:0008006" key="4">
    <source>
        <dbReference type="Google" id="ProtNLM"/>
    </source>
</evidence>
<evidence type="ECO:0000256" key="1">
    <source>
        <dbReference type="SAM" id="MobiDB-lite"/>
    </source>
</evidence>
<organism evidence="2 3">
    <name type="scientific">Planoprotostelium fungivorum</name>
    <dbReference type="NCBI Taxonomy" id="1890364"/>
    <lineage>
        <taxon>Eukaryota</taxon>
        <taxon>Amoebozoa</taxon>
        <taxon>Evosea</taxon>
        <taxon>Variosea</taxon>
        <taxon>Cavosteliida</taxon>
        <taxon>Cavosteliaceae</taxon>
        <taxon>Planoprotostelium</taxon>
    </lineage>
</organism>
<comment type="caution">
    <text evidence="2">The sequence shown here is derived from an EMBL/GenBank/DDBJ whole genome shotgun (WGS) entry which is preliminary data.</text>
</comment>
<name>A0A2P6NY55_9EUKA</name>
<feature type="region of interest" description="Disordered" evidence="1">
    <location>
        <begin position="1"/>
        <end position="153"/>
    </location>
</feature>
<accession>A0A2P6NY55</accession>
<protein>
    <recommendedName>
        <fullName evidence="4">RNA polymerase-associated protein LEO1</fullName>
    </recommendedName>
</protein>
<feature type="region of interest" description="Disordered" evidence="1">
    <location>
        <begin position="296"/>
        <end position="349"/>
    </location>
</feature>
<dbReference type="OrthoDB" id="20844at2759"/>
<dbReference type="EMBL" id="MDYQ01000007">
    <property type="protein sequence ID" value="PRP88886.1"/>
    <property type="molecule type" value="Genomic_DNA"/>
</dbReference>
<feature type="compositionally biased region" description="Basic residues" evidence="1">
    <location>
        <begin position="57"/>
        <end position="95"/>
    </location>
</feature>
<dbReference type="GO" id="GO:0016593">
    <property type="term" value="C:Cdc73/Paf1 complex"/>
    <property type="evidence" value="ECO:0007669"/>
    <property type="project" value="InterPro"/>
</dbReference>
<dbReference type="GO" id="GO:0032968">
    <property type="term" value="P:positive regulation of transcription elongation by RNA polymerase II"/>
    <property type="evidence" value="ECO:0007669"/>
    <property type="project" value="TreeGrafter"/>
</dbReference>
<dbReference type="Proteomes" id="UP000241769">
    <property type="component" value="Unassembled WGS sequence"/>
</dbReference>
<reference evidence="2 3" key="1">
    <citation type="journal article" date="2018" name="Genome Biol. Evol.">
        <title>Multiple Roots of Fruiting Body Formation in Amoebozoa.</title>
        <authorList>
            <person name="Hillmann F."/>
            <person name="Forbes G."/>
            <person name="Novohradska S."/>
            <person name="Ferling I."/>
            <person name="Riege K."/>
            <person name="Groth M."/>
            <person name="Westermann M."/>
            <person name="Marz M."/>
            <person name="Spaller T."/>
            <person name="Winckler T."/>
            <person name="Schaap P."/>
            <person name="Glockner G."/>
        </authorList>
    </citation>
    <scope>NUCLEOTIDE SEQUENCE [LARGE SCALE GENOMIC DNA]</scope>
    <source>
        <strain evidence="2 3">Jena</strain>
    </source>
</reference>
<feature type="compositionally biased region" description="Basic and acidic residues" evidence="1">
    <location>
        <begin position="112"/>
        <end position="122"/>
    </location>
</feature>
<dbReference type="GO" id="GO:0006368">
    <property type="term" value="P:transcription elongation by RNA polymerase II"/>
    <property type="evidence" value="ECO:0007669"/>
    <property type="project" value="InterPro"/>
</dbReference>
<gene>
    <name evidence="2" type="ORF">PROFUN_00354</name>
</gene>